<dbReference type="AlphaFoldDB" id="A0AAD4HZH7"/>
<protein>
    <submittedName>
        <fullName evidence="2">Uncharacterized protein</fullName>
    </submittedName>
</protein>
<dbReference type="Proteomes" id="UP001197093">
    <property type="component" value="Unassembled WGS sequence"/>
</dbReference>
<comment type="caution">
    <text evidence="2">The sequence shown here is derived from an EMBL/GenBank/DDBJ whole genome shotgun (WGS) entry which is preliminary data.</text>
</comment>
<accession>A0AAD4HZH7</accession>
<evidence type="ECO:0000313" key="3">
    <source>
        <dbReference type="Proteomes" id="UP001197093"/>
    </source>
</evidence>
<reference evidence="2" key="1">
    <citation type="submission" date="2023-02" db="EMBL/GenBank/DDBJ databases">
        <authorList>
            <person name="Palmer J.M."/>
        </authorList>
    </citation>
    <scope>NUCLEOTIDE SEQUENCE</scope>
    <source>
        <strain evidence="2">FW57</strain>
    </source>
</reference>
<name>A0AAD4HZH7_9PEZI</name>
<evidence type="ECO:0000313" key="2">
    <source>
        <dbReference type="EMBL" id="KAG7288330.1"/>
    </source>
</evidence>
<gene>
    <name evidence="2" type="ORF">NEMBOFW57_007861</name>
</gene>
<feature type="chain" id="PRO_5042250550" evidence="1">
    <location>
        <begin position="20"/>
        <end position="90"/>
    </location>
</feature>
<evidence type="ECO:0000256" key="1">
    <source>
        <dbReference type="SAM" id="SignalP"/>
    </source>
</evidence>
<proteinExistence type="predicted"/>
<keyword evidence="1" id="KW-0732">Signal</keyword>
<organism evidence="2 3">
    <name type="scientific">Staphylotrichum longicolle</name>
    <dbReference type="NCBI Taxonomy" id="669026"/>
    <lineage>
        <taxon>Eukaryota</taxon>
        <taxon>Fungi</taxon>
        <taxon>Dikarya</taxon>
        <taxon>Ascomycota</taxon>
        <taxon>Pezizomycotina</taxon>
        <taxon>Sordariomycetes</taxon>
        <taxon>Sordariomycetidae</taxon>
        <taxon>Sordariales</taxon>
        <taxon>Chaetomiaceae</taxon>
        <taxon>Staphylotrichum</taxon>
    </lineage>
</organism>
<dbReference type="EMBL" id="JAHCVI010000003">
    <property type="protein sequence ID" value="KAG7288330.1"/>
    <property type="molecule type" value="Genomic_DNA"/>
</dbReference>
<sequence length="90" mass="10271">MGKHSIALAFLQLLSLGTAQEHQFYKWNTPRSILEAGRTKLGRMRRPGLEHLLDNKRADVLGRTKLLRDNNGPLNVRLLHIGFLDQRDGD</sequence>
<feature type="signal peptide" evidence="1">
    <location>
        <begin position="1"/>
        <end position="19"/>
    </location>
</feature>
<keyword evidence="3" id="KW-1185">Reference proteome</keyword>